<sequence length="143" mass="16001">MAIDVGSWLAIYDEPLTQARYIDKAELKDDIEAEREGLLIFDVRNADFCDGNIKDALNITAQSIYGYSGIGKLVSLATRLNASKVVIYCNSSRDRAIRTAGWFQDFIQEHNLINLEVVILTGGIRGWIAGGEKYTNLMEGFNY</sequence>
<dbReference type="OrthoDB" id="8300214at2759"/>
<dbReference type="SUPFAM" id="SSF52821">
    <property type="entry name" value="Rhodanese/Cell cycle control phosphatase"/>
    <property type="match status" value="1"/>
</dbReference>
<dbReference type="InterPro" id="IPR036873">
    <property type="entry name" value="Rhodanese-like_dom_sf"/>
</dbReference>
<dbReference type="SMART" id="SM00450">
    <property type="entry name" value="RHOD"/>
    <property type="match status" value="1"/>
</dbReference>
<organism evidence="2 3">
    <name type="scientific">Nadsonia fulvescens var. elongata DSM 6958</name>
    <dbReference type="NCBI Taxonomy" id="857566"/>
    <lineage>
        <taxon>Eukaryota</taxon>
        <taxon>Fungi</taxon>
        <taxon>Dikarya</taxon>
        <taxon>Ascomycota</taxon>
        <taxon>Saccharomycotina</taxon>
        <taxon>Dipodascomycetes</taxon>
        <taxon>Dipodascales</taxon>
        <taxon>Dipodascales incertae sedis</taxon>
        <taxon>Nadsonia</taxon>
    </lineage>
</organism>
<dbReference type="Gene3D" id="3.40.250.10">
    <property type="entry name" value="Rhodanese-like domain"/>
    <property type="match status" value="1"/>
</dbReference>
<dbReference type="STRING" id="857566.A0A1E3PN09"/>
<evidence type="ECO:0000313" key="3">
    <source>
        <dbReference type="Proteomes" id="UP000095009"/>
    </source>
</evidence>
<gene>
    <name evidence="2" type="ORF">NADFUDRAFT_69465</name>
</gene>
<feature type="domain" description="Rhodanese" evidence="1">
    <location>
        <begin position="34"/>
        <end position="136"/>
    </location>
</feature>
<dbReference type="Pfam" id="PF00581">
    <property type="entry name" value="Rhodanese"/>
    <property type="match status" value="1"/>
</dbReference>
<evidence type="ECO:0000313" key="2">
    <source>
        <dbReference type="EMBL" id="ODQ66217.1"/>
    </source>
</evidence>
<dbReference type="Proteomes" id="UP000095009">
    <property type="component" value="Unassembled WGS sequence"/>
</dbReference>
<proteinExistence type="predicted"/>
<reference evidence="2 3" key="1">
    <citation type="journal article" date="2016" name="Proc. Natl. Acad. Sci. U.S.A.">
        <title>Comparative genomics of biotechnologically important yeasts.</title>
        <authorList>
            <person name="Riley R."/>
            <person name="Haridas S."/>
            <person name="Wolfe K.H."/>
            <person name="Lopes M.R."/>
            <person name="Hittinger C.T."/>
            <person name="Goeker M."/>
            <person name="Salamov A.A."/>
            <person name="Wisecaver J.H."/>
            <person name="Long T.M."/>
            <person name="Calvey C.H."/>
            <person name="Aerts A.L."/>
            <person name="Barry K.W."/>
            <person name="Choi C."/>
            <person name="Clum A."/>
            <person name="Coughlan A.Y."/>
            <person name="Deshpande S."/>
            <person name="Douglass A.P."/>
            <person name="Hanson S.J."/>
            <person name="Klenk H.-P."/>
            <person name="LaButti K.M."/>
            <person name="Lapidus A."/>
            <person name="Lindquist E.A."/>
            <person name="Lipzen A.M."/>
            <person name="Meier-Kolthoff J.P."/>
            <person name="Ohm R.A."/>
            <person name="Otillar R.P."/>
            <person name="Pangilinan J.L."/>
            <person name="Peng Y."/>
            <person name="Rokas A."/>
            <person name="Rosa C.A."/>
            <person name="Scheuner C."/>
            <person name="Sibirny A.A."/>
            <person name="Slot J.C."/>
            <person name="Stielow J.B."/>
            <person name="Sun H."/>
            <person name="Kurtzman C.P."/>
            <person name="Blackwell M."/>
            <person name="Grigoriev I.V."/>
            <person name="Jeffries T.W."/>
        </authorList>
    </citation>
    <scope>NUCLEOTIDE SEQUENCE [LARGE SCALE GENOMIC DNA]</scope>
    <source>
        <strain evidence="2 3">DSM 6958</strain>
    </source>
</reference>
<dbReference type="EMBL" id="KV454408">
    <property type="protein sequence ID" value="ODQ66217.1"/>
    <property type="molecule type" value="Genomic_DNA"/>
</dbReference>
<dbReference type="InterPro" id="IPR001763">
    <property type="entry name" value="Rhodanese-like_dom"/>
</dbReference>
<keyword evidence="3" id="KW-1185">Reference proteome</keyword>
<dbReference type="PROSITE" id="PS50206">
    <property type="entry name" value="RHODANESE_3"/>
    <property type="match status" value="1"/>
</dbReference>
<protein>
    <recommendedName>
        <fullName evidence="1">Rhodanese domain-containing protein</fullName>
    </recommendedName>
</protein>
<dbReference type="AlphaFoldDB" id="A0A1E3PN09"/>
<evidence type="ECO:0000259" key="1">
    <source>
        <dbReference type="PROSITE" id="PS50206"/>
    </source>
</evidence>
<name>A0A1E3PN09_9ASCO</name>
<accession>A0A1E3PN09</accession>